<feature type="non-terminal residue" evidence="2">
    <location>
        <position position="1"/>
    </location>
</feature>
<gene>
    <name evidence="2" type="ORF">FN846DRAFT_758126</name>
</gene>
<dbReference type="Gene3D" id="3.40.50.300">
    <property type="entry name" value="P-loop containing nucleotide triphosphate hydrolases"/>
    <property type="match status" value="1"/>
</dbReference>
<dbReference type="AlphaFoldDB" id="A0A5J5ECT4"/>
<feature type="non-terminal residue" evidence="2">
    <location>
        <position position="58"/>
    </location>
</feature>
<evidence type="ECO:0000259" key="1">
    <source>
        <dbReference type="Pfam" id="PF00271"/>
    </source>
</evidence>
<dbReference type="Proteomes" id="UP000326924">
    <property type="component" value="Unassembled WGS sequence"/>
</dbReference>
<dbReference type="SUPFAM" id="SSF52540">
    <property type="entry name" value="P-loop containing nucleoside triphosphate hydrolases"/>
    <property type="match status" value="1"/>
</dbReference>
<name>A0A5J5ECT4_9PEZI</name>
<organism evidence="2 3">
    <name type="scientific">Sphaerosporella brunnea</name>
    <dbReference type="NCBI Taxonomy" id="1250544"/>
    <lineage>
        <taxon>Eukaryota</taxon>
        <taxon>Fungi</taxon>
        <taxon>Dikarya</taxon>
        <taxon>Ascomycota</taxon>
        <taxon>Pezizomycotina</taxon>
        <taxon>Pezizomycetes</taxon>
        <taxon>Pezizales</taxon>
        <taxon>Pyronemataceae</taxon>
        <taxon>Sphaerosporella</taxon>
    </lineage>
</organism>
<dbReference type="InterPro" id="IPR001650">
    <property type="entry name" value="Helicase_C-like"/>
</dbReference>
<dbReference type="EMBL" id="VXIS01000519">
    <property type="protein sequence ID" value="KAA8893041.1"/>
    <property type="molecule type" value="Genomic_DNA"/>
</dbReference>
<dbReference type="Pfam" id="PF00271">
    <property type="entry name" value="Helicase_C"/>
    <property type="match status" value="1"/>
</dbReference>
<keyword evidence="3" id="KW-1185">Reference proteome</keyword>
<dbReference type="OrthoDB" id="10261556at2759"/>
<evidence type="ECO:0000313" key="3">
    <source>
        <dbReference type="Proteomes" id="UP000326924"/>
    </source>
</evidence>
<dbReference type="InterPro" id="IPR027417">
    <property type="entry name" value="P-loop_NTPase"/>
</dbReference>
<sequence length="58" mass="6492">VCTDAAGIEMNIPNIEVVIQNRRSENISLSDLWQRLGRCARSQAICGLALVFLDEKFI</sequence>
<comment type="caution">
    <text evidence="2">The sequence shown here is derived from an EMBL/GenBank/DDBJ whole genome shotgun (WGS) entry which is preliminary data.</text>
</comment>
<accession>A0A5J5ECT4</accession>
<reference evidence="2 3" key="1">
    <citation type="submission" date="2019-09" db="EMBL/GenBank/DDBJ databases">
        <title>Draft genome of the ectomycorrhizal ascomycete Sphaerosporella brunnea.</title>
        <authorList>
            <consortium name="DOE Joint Genome Institute"/>
            <person name="Benucci G.M."/>
            <person name="Marozzi G."/>
            <person name="Antonielli L."/>
            <person name="Sanchez S."/>
            <person name="Marco P."/>
            <person name="Wang X."/>
            <person name="Falini L.B."/>
            <person name="Barry K."/>
            <person name="Haridas S."/>
            <person name="Lipzen A."/>
            <person name="Labutti K."/>
            <person name="Grigoriev I.V."/>
            <person name="Murat C."/>
            <person name="Martin F."/>
            <person name="Albertini E."/>
            <person name="Donnini D."/>
            <person name="Bonito G."/>
        </authorList>
    </citation>
    <scope>NUCLEOTIDE SEQUENCE [LARGE SCALE GENOMIC DNA]</scope>
    <source>
        <strain evidence="2 3">Sb_GMNB300</strain>
    </source>
</reference>
<protein>
    <recommendedName>
        <fullName evidence="1">Helicase C-terminal domain-containing protein</fullName>
    </recommendedName>
</protein>
<evidence type="ECO:0000313" key="2">
    <source>
        <dbReference type="EMBL" id="KAA8893041.1"/>
    </source>
</evidence>
<proteinExistence type="predicted"/>
<dbReference type="InParanoid" id="A0A5J5ECT4"/>
<feature type="domain" description="Helicase C-terminal" evidence="1">
    <location>
        <begin position="1"/>
        <end position="42"/>
    </location>
</feature>